<evidence type="ECO:0000256" key="1">
    <source>
        <dbReference type="SAM" id="MobiDB-lite"/>
    </source>
</evidence>
<organism evidence="4 5">
    <name type="scientific">Trichoderma asperellum (strain ATCC 204424 / CBS 433.97 / NBRC 101777)</name>
    <dbReference type="NCBI Taxonomy" id="1042311"/>
    <lineage>
        <taxon>Eukaryota</taxon>
        <taxon>Fungi</taxon>
        <taxon>Dikarya</taxon>
        <taxon>Ascomycota</taxon>
        <taxon>Pezizomycotina</taxon>
        <taxon>Sordariomycetes</taxon>
        <taxon>Hypocreomycetidae</taxon>
        <taxon>Hypocreales</taxon>
        <taxon>Hypocreaceae</taxon>
        <taxon>Trichoderma</taxon>
    </lineage>
</organism>
<dbReference type="EMBL" id="KZ679260">
    <property type="protein sequence ID" value="PTB42658.1"/>
    <property type="molecule type" value="Genomic_DNA"/>
</dbReference>
<dbReference type="Gene3D" id="3.20.20.10">
    <property type="entry name" value="Alanine racemase"/>
    <property type="match status" value="1"/>
</dbReference>
<feature type="transmembrane region" description="Helical" evidence="2">
    <location>
        <begin position="19"/>
        <end position="40"/>
    </location>
</feature>
<feature type="transmembrane region" description="Helical" evidence="2">
    <location>
        <begin position="158"/>
        <end position="177"/>
    </location>
</feature>
<evidence type="ECO:0000256" key="2">
    <source>
        <dbReference type="SAM" id="Phobius"/>
    </source>
</evidence>
<keyword evidence="2" id="KW-0812">Transmembrane</keyword>
<reference evidence="4 5" key="1">
    <citation type="submission" date="2016-07" db="EMBL/GenBank/DDBJ databases">
        <title>Multiple horizontal gene transfer events from other fungi enriched the ability of initially mycotrophic Trichoderma (Ascomycota) to feed on dead plant biomass.</title>
        <authorList>
            <consortium name="DOE Joint Genome Institute"/>
            <person name="Aerts A."/>
            <person name="Atanasova L."/>
            <person name="Chenthamara K."/>
            <person name="Zhang J."/>
            <person name="Grujic M."/>
            <person name="Henrissat B."/>
            <person name="Kuo A."/>
            <person name="Salamov A."/>
            <person name="Lipzen A."/>
            <person name="Labutti K."/>
            <person name="Barry K."/>
            <person name="Miao Y."/>
            <person name="Rahimi M.J."/>
            <person name="Shen Q."/>
            <person name="Grigoriev I.V."/>
            <person name="Kubicek C.P."/>
            <person name="Druzhinina I.S."/>
        </authorList>
    </citation>
    <scope>NUCLEOTIDE SEQUENCE [LARGE SCALE GENOMIC DNA]</scope>
    <source>
        <strain evidence="4 5">CBS 433.97</strain>
    </source>
</reference>
<proteinExistence type="predicted"/>
<dbReference type="Pfam" id="PF01168">
    <property type="entry name" value="Ala_racemase_N"/>
    <property type="match status" value="1"/>
</dbReference>
<evidence type="ECO:0000313" key="5">
    <source>
        <dbReference type="Proteomes" id="UP000240493"/>
    </source>
</evidence>
<sequence length="649" mass="71071">MFIRQVADNQVFTSTHGQILVSIVNISIRNFISVFIPTILRQFISYTTEAGFHKLNSSAKLKSIIGTLFGTGIALMAHAIGTWRDEKAGTATSTSRRSRAIMVSTVFAAGMGEFYTGAAAGNASTHVAFTLYTAMRDLMVQSRLRLHNPNTSGTKPDWIHFSIMMTLMTIISGLVNFGMSTLASPSGQAAWPARLSFIEQLRYAVIRGGLNLIGETGDDFLFQIIPSIRSQFKGVENPHVLQLSLKDVGYHKGYLTNAALGPWAARTGLLATTVAMLGITAPYLENNMRLLEGISDLIVGISNGPLYEPFANSGSGQPDPVRTKCSSDEENQKDCSQFNDAASIRSYMHPNIDMTNSAEIRPWDENLGHHRPNSPDTEFTESCNEKASSIQSQEIVLSRADDCVLVQSFSSSSSESTYPCNLEQPPLSSVQITNTTNTTNITNATNNTNNTNAMNTTNTMNTRSSWNDEYAASEEQSGHKQQCAIADNIVAIGIAALQRNPRLGKPMLATPMSDIGGTGIFACIPRQARAAAAIKANAYRLSANIIRRALHFEGCCNFFVAHISEATRLQKVLQPNCMNKVAINVFDGKLIGAVQQQLIKYMYIYRVIPALNSLKQVHQWYMYVADAIQQLVVKLSRGQTEPPQTIIIK</sequence>
<feature type="transmembrane region" description="Helical" evidence="2">
    <location>
        <begin position="61"/>
        <end position="80"/>
    </location>
</feature>
<feature type="region of interest" description="Disordered" evidence="1">
    <location>
        <begin position="310"/>
        <end position="332"/>
    </location>
</feature>
<evidence type="ECO:0000259" key="3">
    <source>
        <dbReference type="Pfam" id="PF01168"/>
    </source>
</evidence>
<dbReference type="Proteomes" id="UP000240493">
    <property type="component" value="Unassembled WGS sequence"/>
</dbReference>
<gene>
    <name evidence="4" type="ORF">M441DRAFT_79315</name>
</gene>
<keyword evidence="2" id="KW-0472">Membrane</keyword>
<name>A0A2T3ZCX3_TRIA4</name>
<dbReference type="SUPFAM" id="SSF51419">
    <property type="entry name" value="PLP-binding barrel"/>
    <property type="match status" value="1"/>
</dbReference>
<dbReference type="InterPro" id="IPR029066">
    <property type="entry name" value="PLP-binding_barrel"/>
</dbReference>
<keyword evidence="5" id="KW-1185">Reference proteome</keyword>
<feature type="domain" description="Alanine racemase N-terminal" evidence="3">
    <location>
        <begin position="526"/>
        <end position="625"/>
    </location>
</feature>
<keyword evidence="2" id="KW-1133">Transmembrane helix</keyword>
<dbReference type="OrthoDB" id="5236132at2759"/>
<accession>A0A2T3ZCX3</accession>
<feature type="compositionally biased region" description="Basic and acidic residues" evidence="1">
    <location>
        <begin position="321"/>
        <end position="332"/>
    </location>
</feature>
<protein>
    <recommendedName>
        <fullName evidence="3">Alanine racemase N-terminal domain-containing protein</fullName>
    </recommendedName>
</protein>
<dbReference type="InterPro" id="IPR001608">
    <property type="entry name" value="Ala_racemase_N"/>
</dbReference>
<dbReference type="AlphaFoldDB" id="A0A2T3ZCX3"/>
<evidence type="ECO:0000313" key="4">
    <source>
        <dbReference type="EMBL" id="PTB42658.1"/>
    </source>
</evidence>